<feature type="transmembrane region" description="Helical" evidence="6">
    <location>
        <begin position="210"/>
        <end position="231"/>
    </location>
</feature>
<proteinExistence type="predicted"/>
<gene>
    <name evidence="8" type="ORF">FVP77_12265</name>
</gene>
<feature type="compositionally biased region" description="Basic and acidic residues" evidence="5">
    <location>
        <begin position="7"/>
        <end position="19"/>
    </location>
</feature>
<comment type="caution">
    <text evidence="8">The sequence shown here is derived from an EMBL/GenBank/DDBJ whole genome shotgun (WGS) entry which is preliminary data.</text>
</comment>
<feature type="region of interest" description="Disordered" evidence="5">
    <location>
        <begin position="1"/>
        <end position="40"/>
    </location>
</feature>
<keyword evidence="4 6" id="KW-0472">Membrane</keyword>
<dbReference type="EMBL" id="VRSV01000002">
    <property type="protein sequence ID" value="TXK09674.1"/>
    <property type="molecule type" value="Genomic_DNA"/>
</dbReference>
<feature type="transmembrane region" description="Helical" evidence="6">
    <location>
        <begin position="335"/>
        <end position="353"/>
    </location>
</feature>
<dbReference type="GO" id="GO:0022857">
    <property type="term" value="F:transmembrane transporter activity"/>
    <property type="evidence" value="ECO:0007669"/>
    <property type="project" value="InterPro"/>
</dbReference>
<feature type="transmembrane region" description="Helical" evidence="6">
    <location>
        <begin position="183"/>
        <end position="204"/>
    </location>
</feature>
<feature type="transmembrane region" description="Helical" evidence="6">
    <location>
        <begin position="301"/>
        <end position="323"/>
    </location>
</feature>
<evidence type="ECO:0000256" key="6">
    <source>
        <dbReference type="SAM" id="Phobius"/>
    </source>
</evidence>
<keyword evidence="9" id="KW-1185">Reference proteome</keyword>
<evidence type="ECO:0000259" key="7">
    <source>
        <dbReference type="PROSITE" id="PS50850"/>
    </source>
</evidence>
<feature type="transmembrane region" description="Helical" evidence="6">
    <location>
        <begin position="149"/>
        <end position="171"/>
    </location>
</feature>
<dbReference type="SUPFAM" id="SSF103473">
    <property type="entry name" value="MFS general substrate transporter"/>
    <property type="match status" value="1"/>
</dbReference>
<evidence type="ECO:0000313" key="9">
    <source>
        <dbReference type="Proteomes" id="UP000321034"/>
    </source>
</evidence>
<dbReference type="InterPro" id="IPR011701">
    <property type="entry name" value="MFS"/>
</dbReference>
<dbReference type="PROSITE" id="PS50850">
    <property type="entry name" value="MFS"/>
    <property type="match status" value="1"/>
</dbReference>
<protein>
    <submittedName>
        <fullName evidence="8">MFS transporter</fullName>
    </submittedName>
</protein>
<dbReference type="InterPro" id="IPR005829">
    <property type="entry name" value="Sugar_transporter_CS"/>
</dbReference>
<dbReference type="RefSeq" id="WP_147894878.1">
    <property type="nucleotide sequence ID" value="NZ_BAAANR010000001.1"/>
</dbReference>
<feature type="transmembrane region" description="Helical" evidence="6">
    <location>
        <begin position="89"/>
        <end position="112"/>
    </location>
</feature>
<sequence length="452" mass="46736">MTTHVGDGGDQRGDADERNLVPANTAMAQPPPADSSSRRAPVLEPAPVSFGAILLLVAATFGSGMAMIVPMSYSLAVRLDQLAPGRADLLGYILGIGSAATLVVAPLSGILSDRTRSRWGRRRPFTVAGVAIGIIAIPVMAFAPNFAVLAAGWVLSTVGWNTAGGSIGNWQADRLPPQQRGKVSGLTGLAMQVAPVVGIILVGTVRAETLLVFVIPAAAGLVLVGLFVVFARDPDSRAVVHSEPLTLGRIVRSYAFSPRAFPDFAWNWVGRFIFFFGLTFATSFSVYFFSQRLGISVPEVAGFQALTAALSIGTALLGSLGGGWVSDRIGRRKPLIVLGALLFAIGCTTSAFAGNVPSLIAGTLISSLGIATFSAVGQALTLDVLPNRDTEAGRYMAITLFAQKIPGVLAPAVAPLVLALMGGGNFLALYLTAAVLAVAGGLVIGIGVRSTR</sequence>
<dbReference type="Gene3D" id="1.20.1250.20">
    <property type="entry name" value="MFS general substrate transporter like domains"/>
    <property type="match status" value="2"/>
</dbReference>
<feature type="transmembrane region" description="Helical" evidence="6">
    <location>
        <begin position="397"/>
        <end position="421"/>
    </location>
</feature>
<evidence type="ECO:0000256" key="3">
    <source>
        <dbReference type="ARBA" id="ARBA00022989"/>
    </source>
</evidence>
<keyword evidence="2 6" id="KW-0812">Transmembrane</keyword>
<feature type="transmembrane region" description="Helical" evidence="6">
    <location>
        <begin position="427"/>
        <end position="448"/>
    </location>
</feature>
<dbReference type="OrthoDB" id="7584869at2"/>
<name>A0A5C8HXE2_9MICO</name>
<feature type="domain" description="Major facilitator superfamily (MFS) profile" evidence="7">
    <location>
        <begin position="52"/>
        <end position="452"/>
    </location>
</feature>
<evidence type="ECO:0000256" key="4">
    <source>
        <dbReference type="ARBA" id="ARBA00023136"/>
    </source>
</evidence>
<feature type="transmembrane region" description="Helical" evidence="6">
    <location>
        <begin position="48"/>
        <end position="69"/>
    </location>
</feature>
<organism evidence="8 9">
    <name type="scientific">Microbacterium hatanonis</name>
    <dbReference type="NCBI Taxonomy" id="404366"/>
    <lineage>
        <taxon>Bacteria</taxon>
        <taxon>Bacillati</taxon>
        <taxon>Actinomycetota</taxon>
        <taxon>Actinomycetes</taxon>
        <taxon>Micrococcales</taxon>
        <taxon>Microbacteriaceae</taxon>
        <taxon>Microbacterium</taxon>
    </lineage>
</organism>
<accession>A0A5C8HXE2</accession>
<dbReference type="PANTHER" id="PTHR23528">
    <property type="match status" value="1"/>
</dbReference>
<dbReference type="CDD" id="cd06174">
    <property type="entry name" value="MFS"/>
    <property type="match status" value="1"/>
</dbReference>
<feature type="transmembrane region" description="Helical" evidence="6">
    <location>
        <begin position="359"/>
        <end position="385"/>
    </location>
</feature>
<evidence type="ECO:0000256" key="1">
    <source>
        <dbReference type="ARBA" id="ARBA00004651"/>
    </source>
</evidence>
<dbReference type="PROSITE" id="PS00216">
    <property type="entry name" value="SUGAR_TRANSPORT_1"/>
    <property type="match status" value="1"/>
</dbReference>
<dbReference type="AlphaFoldDB" id="A0A5C8HXE2"/>
<feature type="transmembrane region" description="Helical" evidence="6">
    <location>
        <begin position="124"/>
        <end position="143"/>
    </location>
</feature>
<evidence type="ECO:0000256" key="2">
    <source>
        <dbReference type="ARBA" id="ARBA00022692"/>
    </source>
</evidence>
<evidence type="ECO:0000256" key="5">
    <source>
        <dbReference type="SAM" id="MobiDB-lite"/>
    </source>
</evidence>
<dbReference type="InterPro" id="IPR036259">
    <property type="entry name" value="MFS_trans_sf"/>
</dbReference>
<feature type="transmembrane region" description="Helical" evidence="6">
    <location>
        <begin position="268"/>
        <end position="289"/>
    </location>
</feature>
<keyword evidence="3 6" id="KW-1133">Transmembrane helix</keyword>
<dbReference type="PANTHER" id="PTHR23528:SF1">
    <property type="entry name" value="MAJOR FACILITATOR SUPERFAMILY (MFS) PROFILE DOMAIN-CONTAINING PROTEIN"/>
    <property type="match status" value="1"/>
</dbReference>
<comment type="subcellular location">
    <subcellularLocation>
        <location evidence="1">Cell membrane</location>
        <topology evidence="1">Multi-pass membrane protein</topology>
    </subcellularLocation>
</comment>
<dbReference type="InterPro" id="IPR020846">
    <property type="entry name" value="MFS_dom"/>
</dbReference>
<evidence type="ECO:0000313" key="8">
    <source>
        <dbReference type="EMBL" id="TXK09674.1"/>
    </source>
</evidence>
<reference evidence="8 9" key="1">
    <citation type="submission" date="2019-08" db="EMBL/GenBank/DDBJ databases">
        <authorList>
            <person name="Dong K."/>
        </authorList>
    </citation>
    <scope>NUCLEOTIDE SEQUENCE [LARGE SCALE GENOMIC DNA]</scope>
    <source>
        <strain evidence="8 9">JCM14558</strain>
    </source>
</reference>
<dbReference type="Proteomes" id="UP000321034">
    <property type="component" value="Unassembled WGS sequence"/>
</dbReference>
<dbReference type="GO" id="GO:0005886">
    <property type="term" value="C:plasma membrane"/>
    <property type="evidence" value="ECO:0007669"/>
    <property type="project" value="UniProtKB-SubCell"/>
</dbReference>
<dbReference type="Pfam" id="PF07690">
    <property type="entry name" value="MFS_1"/>
    <property type="match status" value="1"/>
</dbReference>